<feature type="transmembrane region" description="Helical" evidence="7">
    <location>
        <begin position="101"/>
        <end position="118"/>
    </location>
</feature>
<keyword evidence="2" id="KW-0813">Transport</keyword>
<accession>A0A498R0Q8</accession>
<dbReference type="Pfam" id="PF07690">
    <property type="entry name" value="MFS_1"/>
    <property type="match status" value="1"/>
</dbReference>
<sequence>MNNTWKIYMLTFISFVVGTTQFVIVGILDKIAASFGVSVSTAGQLGSAFSLAYAIGTPIVMVATAKIDRRKQLLLGLAVLLLGIVLTVAIPGFVFLMASRVILGVGAGVITVTAYATAAKMAPPGRQAGAVSNVTLGFSASIVFGVPIGRVVAAAYDWIAIFWGIGLLSMMSIVAIMRTIPAMEGEAPVPIGKQLAFLKKPKIAIAFSLTLLTYLSYSVVYTYITPFLASVAPKSEQGMSSILFALGIASLIGSKLGGFLADRTGTAYTLVGGMVVQAIALVLLSIVSGSVSVTVSLLMAWMIASLAFMPAQTLNLITLAPEASGIMLSLNGSFIQFGFALGAGIGGIAVGGTSIMAISWIGAASIALAAVLAVISFGLTRSFSDVRQ</sequence>
<evidence type="ECO:0000256" key="3">
    <source>
        <dbReference type="ARBA" id="ARBA00022475"/>
    </source>
</evidence>
<feature type="transmembrane region" description="Helical" evidence="7">
    <location>
        <begin position="332"/>
        <end position="351"/>
    </location>
</feature>
<gene>
    <name evidence="9" type="ORF">LUCI_0107</name>
</gene>
<dbReference type="SUPFAM" id="SSF103473">
    <property type="entry name" value="MFS general substrate transporter"/>
    <property type="match status" value="1"/>
</dbReference>
<dbReference type="OrthoDB" id="2727100at2"/>
<dbReference type="AlphaFoldDB" id="A0A498R0Q8"/>
<name>A0A498R0Q8_9FIRM</name>
<evidence type="ECO:0000259" key="8">
    <source>
        <dbReference type="PROSITE" id="PS50850"/>
    </source>
</evidence>
<feature type="domain" description="Major facilitator superfamily (MFS) profile" evidence="8">
    <location>
        <begin position="6"/>
        <end position="381"/>
    </location>
</feature>
<dbReference type="InterPro" id="IPR020846">
    <property type="entry name" value="MFS_dom"/>
</dbReference>
<organism evidence="9 10">
    <name type="scientific">Lucifera butyrica</name>
    <dbReference type="NCBI Taxonomy" id="1351585"/>
    <lineage>
        <taxon>Bacteria</taxon>
        <taxon>Bacillati</taxon>
        <taxon>Bacillota</taxon>
        <taxon>Negativicutes</taxon>
        <taxon>Veillonellales</taxon>
        <taxon>Veillonellaceae</taxon>
        <taxon>Lucifera</taxon>
    </lineage>
</organism>
<feature type="transmembrane region" description="Helical" evidence="7">
    <location>
        <begin position="48"/>
        <end position="67"/>
    </location>
</feature>
<dbReference type="Gene3D" id="1.20.1250.20">
    <property type="entry name" value="MFS general substrate transporter like domains"/>
    <property type="match status" value="1"/>
</dbReference>
<dbReference type="InterPro" id="IPR011701">
    <property type="entry name" value="MFS"/>
</dbReference>
<feature type="transmembrane region" description="Helical" evidence="7">
    <location>
        <begin position="267"/>
        <end position="287"/>
    </location>
</feature>
<dbReference type="PANTHER" id="PTHR43124:SF10">
    <property type="entry name" value="PURINE EFFLUX PUMP PBUE"/>
    <property type="match status" value="1"/>
</dbReference>
<evidence type="ECO:0000256" key="5">
    <source>
        <dbReference type="ARBA" id="ARBA00022989"/>
    </source>
</evidence>
<feature type="transmembrane region" description="Helical" evidence="7">
    <location>
        <begin position="299"/>
        <end position="320"/>
    </location>
</feature>
<feature type="transmembrane region" description="Helical" evidence="7">
    <location>
        <begin position="158"/>
        <end position="177"/>
    </location>
</feature>
<evidence type="ECO:0000313" key="9">
    <source>
        <dbReference type="EMBL" id="VBB04901.1"/>
    </source>
</evidence>
<dbReference type="Proteomes" id="UP000277811">
    <property type="component" value="Unassembled WGS sequence"/>
</dbReference>
<dbReference type="InterPro" id="IPR036259">
    <property type="entry name" value="MFS_trans_sf"/>
</dbReference>
<feature type="transmembrane region" description="Helical" evidence="7">
    <location>
        <begin position="74"/>
        <end position="95"/>
    </location>
</feature>
<dbReference type="GO" id="GO:0022857">
    <property type="term" value="F:transmembrane transporter activity"/>
    <property type="evidence" value="ECO:0007669"/>
    <property type="project" value="InterPro"/>
</dbReference>
<feature type="transmembrane region" description="Helical" evidence="7">
    <location>
        <begin position="357"/>
        <end position="379"/>
    </location>
</feature>
<dbReference type="InterPro" id="IPR050189">
    <property type="entry name" value="MFS_Efflux_Transporters"/>
</dbReference>
<dbReference type="PANTHER" id="PTHR43124">
    <property type="entry name" value="PURINE EFFLUX PUMP PBUE"/>
    <property type="match status" value="1"/>
</dbReference>
<evidence type="ECO:0000256" key="4">
    <source>
        <dbReference type="ARBA" id="ARBA00022692"/>
    </source>
</evidence>
<keyword evidence="4 7" id="KW-0812">Transmembrane</keyword>
<evidence type="ECO:0000313" key="10">
    <source>
        <dbReference type="Proteomes" id="UP000277811"/>
    </source>
</evidence>
<keyword evidence="3" id="KW-1003">Cell membrane</keyword>
<evidence type="ECO:0000256" key="7">
    <source>
        <dbReference type="SAM" id="Phobius"/>
    </source>
</evidence>
<feature type="transmembrane region" description="Helical" evidence="7">
    <location>
        <begin position="7"/>
        <end position="28"/>
    </location>
</feature>
<feature type="transmembrane region" description="Helical" evidence="7">
    <location>
        <begin position="203"/>
        <end position="224"/>
    </location>
</feature>
<keyword evidence="6 7" id="KW-0472">Membrane</keyword>
<feature type="transmembrane region" description="Helical" evidence="7">
    <location>
        <begin position="239"/>
        <end position="260"/>
    </location>
</feature>
<dbReference type="RefSeq" id="WP_122625919.1">
    <property type="nucleotide sequence ID" value="NZ_UPPP01000051.1"/>
</dbReference>
<dbReference type="EMBL" id="UPPP01000051">
    <property type="protein sequence ID" value="VBB04901.1"/>
    <property type="molecule type" value="Genomic_DNA"/>
</dbReference>
<proteinExistence type="predicted"/>
<dbReference type="PROSITE" id="PS50850">
    <property type="entry name" value="MFS"/>
    <property type="match status" value="1"/>
</dbReference>
<evidence type="ECO:0000256" key="1">
    <source>
        <dbReference type="ARBA" id="ARBA00004651"/>
    </source>
</evidence>
<evidence type="ECO:0000256" key="6">
    <source>
        <dbReference type="ARBA" id="ARBA00023136"/>
    </source>
</evidence>
<feature type="transmembrane region" description="Helical" evidence="7">
    <location>
        <begin position="130"/>
        <end position="152"/>
    </location>
</feature>
<keyword evidence="10" id="KW-1185">Reference proteome</keyword>
<keyword evidence="5 7" id="KW-1133">Transmembrane helix</keyword>
<protein>
    <recommendedName>
        <fullName evidence="8">Major facilitator superfamily (MFS) profile domain-containing protein</fullName>
    </recommendedName>
</protein>
<comment type="subcellular location">
    <subcellularLocation>
        <location evidence="1">Cell membrane</location>
        <topology evidence="1">Multi-pass membrane protein</topology>
    </subcellularLocation>
</comment>
<reference evidence="9 10" key="1">
    <citation type="submission" date="2018-06" db="EMBL/GenBank/DDBJ databases">
        <authorList>
            <person name="Strepis N."/>
        </authorList>
    </citation>
    <scope>NUCLEOTIDE SEQUENCE [LARGE SCALE GENOMIC DNA]</scope>
    <source>
        <strain evidence="9">LUCI</strain>
    </source>
</reference>
<evidence type="ECO:0000256" key="2">
    <source>
        <dbReference type="ARBA" id="ARBA00022448"/>
    </source>
</evidence>
<dbReference type="CDD" id="cd17324">
    <property type="entry name" value="MFS_NepI_like"/>
    <property type="match status" value="1"/>
</dbReference>
<dbReference type="GO" id="GO:0005886">
    <property type="term" value="C:plasma membrane"/>
    <property type="evidence" value="ECO:0007669"/>
    <property type="project" value="UniProtKB-SubCell"/>
</dbReference>